<comment type="similarity">
    <text evidence="8">Belongs to the complex I NdhO subunit family.</text>
</comment>
<dbReference type="GO" id="GO:0016655">
    <property type="term" value="F:oxidoreductase activity, acting on NAD(P)H, quinone or similar compound as acceptor"/>
    <property type="evidence" value="ECO:0007669"/>
    <property type="project" value="UniProtKB-UniRule"/>
</dbReference>
<evidence type="ECO:0000256" key="6">
    <source>
        <dbReference type="ARBA" id="ARBA00023027"/>
    </source>
</evidence>
<keyword evidence="9" id="KW-0812">Transmembrane</keyword>
<dbReference type="HAMAP" id="MF_01354">
    <property type="entry name" value="NDH1_NDH1O"/>
    <property type="match status" value="1"/>
</dbReference>
<evidence type="ECO:0000256" key="8">
    <source>
        <dbReference type="HAMAP-Rule" id="MF_01354"/>
    </source>
</evidence>
<keyword evidence="4 8" id="KW-0618">Plastoquinone</keyword>
<protein>
    <recommendedName>
        <fullName evidence="8">NAD(P)H-quinone oxidoreductase subunit O</fullName>
        <ecNumber evidence="8">7.1.1.-</ecNumber>
    </recommendedName>
    <alternativeName>
        <fullName evidence="8">NAD(P)H dehydrogenase I subunit O</fullName>
        <shortName evidence="8">NDH-1 subunit O</shortName>
        <shortName evidence="8">NDH-O</shortName>
    </alternativeName>
</protein>
<evidence type="ECO:0000256" key="7">
    <source>
        <dbReference type="ARBA" id="ARBA00023136"/>
    </source>
</evidence>
<gene>
    <name evidence="8" type="primary">ndhO</name>
    <name evidence="10" type="ORF">DSM106972_058920</name>
</gene>
<evidence type="ECO:0000313" key="11">
    <source>
        <dbReference type="Proteomes" id="UP000271624"/>
    </source>
</evidence>
<dbReference type="EC" id="7.1.1.-" evidence="8"/>
<dbReference type="Pfam" id="PF11910">
    <property type="entry name" value="NdhO"/>
    <property type="match status" value="1"/>
</dbReference>
<dbReference type="GO" id="GO:0048038">
    <property type="term" value="F:quinone binding"/>
    <property type="evidence" value="ECO:0007669"/>
    <property type="project" value="UniProtKB-KW"/>
</dbReference>
<comment type="caution">
    <text evidence="10">The sequence shown here is derived from an EMBL/GenBank/DDBJ whole genome shotgun (WGS) entry which is preliminary data.</text>
</comment>
<sequence>MVRLNYLYNLKDEAQVTILNGILYALIGTIMAVKKGDMVRVVRDKLENSLEAQASDTRFPSYLFDSEGEIVDIKGDYAFVKFGKVPTPNIWLRLEQLEAFK</sequence>
<keyword evidence="9" id="KW-1133">Transmembrane helix</keyword>
<comment type="subunit">
    <text evidence="8">NDH-1 can be composed of about 15 different subunits; different subcomplexes with different compositions have been identified which probably have different functions.</text>
</comment>
<comment type="catalytic activity">
    <reaction evidence="8">
        <text>a plastoquinone + NADPH + (n+1) H(+)(in) = a plastoquinol + NADP(+) + n H(+)(out)</text>
        <dbReference type="Rhea" id="RHEA:42612"/>
        <dbReference type="Rhea" id="RHEA-COMP:9561"/>
        <dbReference type="Rhea" id="RHEA-COMP:9562"/>
        <dbReference type="ChEBI" id="CHEBI:15378"/>
        <dbReference type="ChEBI" id="CHEBI:17757"/>
        <dbReference type="ChEBI" id="CHEBI:57783"/>
        <dbReference type="ChEBI" id="CHEBI:58349"/>
        <dbReference type="ChEBI" id="CHEBI:62192"/>
    </reaction>
</comment>
<organism evidence="10 11">
    <name type="scientific">Dulcicalothrix desertica PCC 7102</name>
    <dbReference type="NCBI Taxonomy" id="232991"/>
    <lineage>
        <taxon>Bacteria</taxon>
        <taxon>Bacillati</taxon>
        <taxon>Cyanobacteriota</taxon>
        <taxon>Cyanophyceae</taxon>
        <taxon>Nostocales</taxon>
        <taxon>Calotrichaceae</taxon>
        <taxon>Dulcicalothrix</taxon>
    </lineage>
</organism>
<evidence type="ECO:0000256" key="1">
    <source>
        <dbReference type="ARBA" id="ARBA00022448"/>
    </source>
</evidence>
<accession>A0A3S1AJY1</accession>
<keyword evidence="11" id="KW-1185">Reference proteome</keyword>
<keyword evidence="6 8" id="KW-0520">NAD</keyword>
<evidence type="ECO:0000256" key="2">
    <source>
        <dbReference type="ARBA" id="ARBA00022719"/>
    </source>
</evidence>
<keyword evidence="1 8" id="KW-0813">Transport</keyword>
<dbReference type="EMBL" id="RSCL01000016">
    <property type="protein sequence ID" value="RUT02414.1"/>
    <property type="molecule type" value="Genomic_DNA"/>
</dbReference>
<evidence type="ECO:0000256" key="4">
    <source>
        <dbReference type="ARBA" id="ARBA00022957"/>
    </source>
</evidence>
<dbReference type="Proteomes" id="UP000271624">
    <property type="component" value="Unassembled WGS sequence"/>
</dbReference>
<dbReference type="GO" id="GO:0031676">
    <property type="term" value="C:plasma membrane-derived thylakoid membrane"/>
    <property type="evidence" value="ECO:0007669"/>
    <property type="project" value="UniProtKB-SubCell"/>
</dbReference>
<keyword evidence="8" id="KW-0793">Thylakoid</keyword>
<comment type="function">
    <text evidence="8">NDH-1 shuttles electrons from an unknown electron donor, via FMN and iron-sulfur (Fe-S) centers, to quinones in the respiratory and/or the photosynthetic chain. The immediate electron acceptor for the enzyme in this species is believed to be plastoquinone. Couples the redox reaction to proton translocation, and thus conserves the redox energy in a proton gradient. Cyanobacterial NDH-1 also plays a role in inorganic carbon-concentration.</text>
</comment>
<evidence type="ECO:0000256" key="3">
    <source>
        <dbReference type="ARBA" id="ARBA00022857"/>
    </source>
</evidence>
<evidence type="ECO:0000256" key="9">
    <source>
        <dbReference type="SAM" id="Phobius"/>
    </source>
</evidence>
<feature type="transmembrane region" description="Helical" evidence="9">
    <location>
        <begin position="14"/>
        <end position="33"/>
    </location>
</feature>
<proteinExistence type="inferred from homology"/>
<evidence type="ECO:0000313" key="10">
    <source>
        <dbReference type="EMBL" id="RUT02414.1"/>
    </source>
</evidence>
<keyword evidence="2 8" id="KW-0874">Quinone</keyword>
<reference evidence="10" key="1">
    <citation type="submission" date="2018-12" db="EMBL/GenBank/DDBJ databases">
        <authorList>
            <person name="Will S."/>
            <person name="Neumann-Schaal M."/>
            <person name="Henke P."/>
        </authorList>
    </citation>
    <scope>NUCLEOTIDE SEQUENCE</scope>
    <source>
        <strain evidence="10">PCC 7102</strain>
    </source>
</reference>
<dbReference type="AlphaFoldDB" id="A0A3S1AJY1"/>
<keyword evidence="7 8" id="KW-0472">Membrane</keyword>
<keyword evidence="3 8" id="KW-0521">NADP</keyword>
<reference evidence="10" key="2">
    <citation type="journal article" date="2019" name="Genome Biol. Evol.">
        <title>Day and night: Metabolic profiles and evolutionary relationships of six axenic non-marine cyanobacteria.</title>
        <authorList>
            <person name="Will S.E."/>
            <person name="Henke P."/>
            <person name="Boedeker C."/>
            <person name="Huang S."/>
            <person name="Brinkmann H."/>
            <person name="Rohde M."/>
            <person name="Jarek M."/>
            <person name="Friedl T."/>
            <person name="Seufert S."/>
            <person name="Schumacher M."/>
            <person name="Overmann J."/>
            <person name="Neumann-Schaal M."/>
            <person name="Petersen J."/>
        </authorList>
    </citation>
    <scope>NUCLEOTIDE SEQUENCE [LARGE SCALE GENOMIC DNA]</scope>
    <source>
        <strain evidence="10">PCC 7102</strain>
    </source>
</reference>
<comment type="catalytic activity">
    <reaction evidence="8">
        <text>a plastoquinone + NADH + (n+1) H(+)(in) = a plastoquinol + NAD(+) + n H(+)(out)</text>
        <dbReference type="Rhea" id="RHEA:42608"/>
        <dbReference type="Rhea" id="RHEA-COMP:9561"/>
        <dbReference type="Rhea" id="RHEA-COMP:9562"/>
        <dbReference type="ChEBI" id="CHEBI:15378"/>
        <dbReference type="ChEBI" id="CHEBI:17757"/>
        <dbReference type="ChEBI" id="CHEBI:57540"/>
        <dbReference type="ChEBI" id="CHEBI:57945"/>
        <dbReference type="ChEBI" id="CHEBI:62192"/>
    </reaction>
</comment>
<comment type="subcellular location">
    <subcellularLocation>
        <location evidence="8">Cellular thylakoid membrane</location>
        <topology evidence="8">Peripheral membrane protein</topology>
        <orientation evidence="8">Cytoplasmic side</orientation>
    </subcellularLocation>
</comment>
<keyword evidence="5 8" id="KW-1278">Translocase</keyword>
<evidence type="ECO:0000256" key="5">
    <source>
        <dbReference type="ARBA" id="ARBA00022967"/>
    </source>
</evidence>
<dbReference type="InterPro" id="IPR020905">
    <property type="entry name" value="NdhO"/>
</dbReference>
<name>A0A3S1AJY1_9CYAN</name>